<dbReference type="InterPro" id="IPR039255">
    <property type="entry name" value="YceD_bac"/>
</dbReference>
<keyword evidence="7" id="KW-1185">Reference proteome</keyword>
<comment type="function">
    <text evidence="1">Plays a role in synthesis, processing and/or stability of 23S rRNA.</text>
</comment>
<dbReference type="RefSeq" id="WP_065306630.1">
    <property type="nucleotide sequence ID" value="NZ_LOCQ01000044.1"/>
</dbReference>
<evidence type="ECO:0000256" key="3">
    <source>
        <dbReference type="ARBA" id="ARBA00015716"/>
    </source>
</evidence>
<evidence type="ECO:0000256" key="1">
    <source>
        <dbReference type="ARBA" id="ARBA00002868"/>
    </source>
</evidence>
<gene>
    <name evidence="6" type="ORF">ASR47_101932</name>
</gene>
<dbReference type="GO" id="GO:0042254">
    <property type="term" value="P:ribosome biogenesis"/>
    <property type="evidence" value="ECO:0007669"/>
    <property type="project" value="UniProtKB-KW"/>
</dbReference>
<dbReference type="EMBL" id="LOCQ01000044">
    <property type="protein sequence ID" value="OBV40726.1"/>
    <property type="molecule type" value="Genomic_DNA"/>
</dbReference>
<dbReference type="Proteomes" id="UP000092713">
    <property type="component" value="Unassembled WGS sequence"/>
</dbReference>
<evidence type="ECO:0000313" key="6">
    <source>
        <dbReference type="EMBL" id="OBV40726.1"/>
    </source>
</evidence>
<evidence type="ECO:0000256" key="4">
    <source>
        <dbReference type="ARBA" id="ARBA00022517"/>
    </source>
</evidence>
<dbReference type="InterPro" id="IPR003772">
    <property type="entry name" value="YceD"/>
</dbReference>
<dbReference type="OrthoDB" id="5297600at2"/>
<proteinExistence type="inferred from homology"/>
<evidence type="ECO:0000313" key="7">
    <source>
        <dbReference type="Proteomes" id="UP000092713"/>
    </source>
</evidence>
<dbReference type="STRING" id="1747903.ASR47_101932"/>
<evidence type="ECO:0000256" key="5">
    <source>
        <dbReference type="ARBA" id="ARBA00031841"/>
    </source>
</evidence>
<sequence length="165" mass="17862">MNAFVIDAFDFCRISGSREGVTPVAEMTRLTKDCADSSGEIAWKIVGSTSKLGYPQLTLSVNGTVQLVCQRCLAPFAYDIDSSTVLMLGKDDEHADEIEEIIDDESIDVIVGSRSMDAAALIEDEALLALPQVPKHDVCPDTAQLDALKTEKKSPFAALKDLKPE</sequence>
<comment type="similarity">
    <text evidence="2">Belongs to the DUF177 domain family.</text>
</comment>
<comment type="caution">
    <text evidence="6">The sequence shown here is derived from an EMBL/GenBank/DDBJ whole genome shotgun (WGS) entry which is preliminary data.</text>
</comment>
<reference evidence="6 7" key="1">
    <citation type="submission" date="2016-04" db="EMBL/GenBank/DDBJ databases">
        <title>Draft genome sequence of Janthinobacterium psychrotolerans sp. nov., isolated from freshwater sediments in Denmark.</title>
        <authorList>
            <person name="Gong X."/>
            <person name="Skrivergaard S."/>
            <person name="Korsgaard B.S."/>
            <person name="Schreiber L."/>
            <person name="Marshall I.P."/>
            <person name="Finster K."/>
            <person name="Schramm A."/>
        </authorList>
    </citation>
    <scope>NUCLEOTIDE SEQUENCE [LARGE SCALE GENOMIC DNA]</scope>
    <source>
        <strain evidence="6 7">S3-2</strain>
    </source>
</reference>
<organism evidence="6 7">
    <name type="scientific">Janthinobacterium psychrotolerans</name>
    <dbReference type="NCBI Taxonomy" id="1747903"/>
    <lineage>
        <taxon>Bacteria</taxon>
        <taxon>Pseudomonadati</taxon>
        <taxon>Pseudomonadota</taxon>
        <taxon>Betaproteobacteria</taxon>
        <taxon>Burkholderiales</taxon>
        <taxon>Oxalobacteraceae</taxon>
        <taxon>Janthinobacterium</taxon>
    </lineage>
</organism>
<evidence type="ECO:0000256" key="2">
    <source>
        <dbReference type="ARBA" id="ARBA00010740"/>
    </source>
</evidence>
<accession>A0A1A7C460</accession>
<dbReference type="PATRIC" id="fig|1747903.4.peg.4378"/>
<dbReference type="PANTHER" id="PTHR38099">
    <property type="entry name" value="LARGE RIBOSOMAL RNA SUBUNIT ACCUMULATION PROTEIN YCED"/>
    <property type="match status" value="1"/>
</dbReference>
<dbReference type="Pfam" id="PF02620">
    <property type="entry name" value="YceD"/>
    <property type="match status" value="1"/>
</dbReference>
<dbReference type="GO" id="GO:0005829">
    <property type="term" value="C:cytosol"/>
    <property type="evidence" value="ECO:0007669"/>
    <property type="project" value="TreeGrafter"/>
</dbReference>
<dbReference type="PANTHER" id="PTHR38099:SF1">
    <property type="entry name" value="LARGE RIBOSOMAL RNA SUBUNIT ACCUMULATION PROTEIN YCED"/>
    <property type="match status" value="1"/>
</dbReference>
<protein>
    <recommendedName>
        <fullName evidence="3">Large ribosomal RNA subunit accumulation protein YceD</fullName>
    </recommendedName>
    <alternativeName>
        <fullName evidence="5">23S rRNA accumulation protein YceD</fullName>
    </alternativeName>
</protein>
<name>A0A1A7C460_9BURK</name>
<dbReference type="AlphaFoldDB" id="A0A1A7C460"/>
<keyword evidence="4" id="KW-0690">Ribosome biogenesis</keyword>